<dbReference type="PROSITE" id="PS50114">
    <property type="entry name" value="GATA_ZN_FINGER_2"/>
    <property type="match status" value="1"/>
</dbReference>
<keyword evidence="2" id="KW-0479">Metal-binding</keyword>
<dbReference type="SMART" id="SM00401">
    <property type="entry name" value="ZnF_GATA"/>
    <property type="match status" value="1"/>
</dbReference>
<dbReference type="GO" id="GO:0008270">
    <property type="term" value="F:zinc ion binding"/>
    <property type="evidence" value="ECO:0007669"/>
    <property type="project" value="UniProtKB-KW"/>
</dbReference>
<keyword evidence="3 6" id="KW-0863">Zinc-finger</keyword>
<accession>A0A1Y2CFF9</accession>
<dbReference type="OrthoDB" id="515401at2759"/>
<dbReference type="Proteomes" id="UP000193642">
    <property type="component" value="Unassembled WGS sequence"/>
</dbReference>
<feature type="domain" description="GATA-type" evidence="7">
    <location>
        <begin position="37"/>
        <end position="85"/>
    </location>
</feature>
<dbReference type="GO" id="GO:0000122">
    <property type="term" value="P:negative regulation of transcription by RNA polymerase II"/>
    <property type="evidence" value="ECO:0007669"/>
    <property type="project" value="TreeGrafter"/>
</dbReference>
<dbReference type="PRINTS" id="PR00619">
    <property type="entry name" value="GATAZNFINGER"/>
</dbReference>
<dbReference type="PANTHER" id="PTHR10071">
    <property type="entry name" value="TRANSCRIPTION FACTOR GATA FAMILY MEMBER"/>
    <property type="match status" value="1"/>
</dbReference>
<evidence type="ECO:0000256" key="3">
    <source>
        <dbReference type="ARBA" id="ARBA00022771"/>
    </source>
</evidence>
<dbReference type="GO" id="GO:0000981">
    <property type="term" value="F:DNA-binding transcription factor activity, RNA polymerase II-specific"/>
    <property type="evidence" value="ECO:0007669"/>
    <property type="project" value="TreeGrafter"/>
</dbReference>
<protein>
    <submittedName>
        <fullName evidence="8">GATA-domain-containing protein</fullName>
    </submittedName>
</protein>
<dbReference type="GO" id="GO:0045944">
    <property type="term" value="P:positive regulation of transcription by RNA polymerase II"/>
    <property type="evidence" value="ECO:0007669"/>
    <property type="project" value="TreeGrafter"/>
</dbReference>
<dbReference type="Gene3D" id="3.30.50.10">
    <property type="entry name" value="Erythroid Transcription Factor GATA-1, subunit A"/>
    <property type="match status" value="1"/>
</dbReference>
<organism evidence="8 9">
    <name type="scientific">Rhizoclosmatium globosum</name>
    <dbReference type="NCBI Taxonomy" id="329046"/>
    <lineage>
        <taxon>Eukaryota</taxon>
        <taxon>Fungi</taxon>
        <taxon>Fungi incertae sedis</taxon>
        <taxon>Chytridiomycota</taxon>
        <taxon>Chytridiomycota incertae sedis</taxon>
        <taxon>Chytridiomycetes</taxon>
        <taxon>Chytridiales</taxon>
        <taxon>Chytriomycetaceae</taxon>
        <taxon>Rhizoclosmatium</taxon>
    </lineage>
</organism>
<keyword evidence="9" id="KW-1185">Reference proteome</keyword>
<evidence type="ECO:0000256" key="2">
    <source>
        <dbReference type="ARBA" id="ARBA00022723"/>
    </source>
</evidence>
<sequence length="133" mass="14835">MSFTIPSSSSTHPMPPLSSILFSSNQSTSSSFSYITCHNCATTETPMWRRDLQGRSVCNACGVYFRVNGVNRIVKSGASTTIKKRVRVKRTSPLRMYPSNTHMTDMDLFMSENVMKYVPIEPSSARDSITIPV</sequence>
<dbReference type="GO" id="GO:0005634">
    <property type="term" value="C:nucleus"/>
    <property type="evidence" value="ECO:0007669"/>
    <property type="project" value="UniProtKB-SubCell"/>
</dbReference>
<evidence type="ECO:0000256" key="5">
    <source>
        <dbReference type="ARBA" id="ARBA00023242"/>
    </source>
</evidence>
<evidence type="ECO:0000259" key="7">
    <source>
        <dbReference type="PROSITE" id="PS50114"/>
    </source>
</evidence>
<comment type="subcellular location">
    <subcellularLocation>
        <location evidence="1">Nucleus</location>
    </subcellularLocation>
</comment>
<dbReference type="SUPFAM" id="SSF57716">
    <property type="entry name" value="Glucocorticoid receptor-like (DNA-binding domain)"/>
    <property type="match status" value="1"/>
</dbReference>
<dbReference type="EMBL" id="MCGO01000019">
    <property type="protein sequence ID" value="ORY45544.1"/>
    <property type="molecule type" value="Genomic_DNA"/>
</dbReference>
<reference evidence="8 9" key="1">
    <citation type="submission" date="2016-07" db="EMBL/GenBank/DDBJ databases">
        <title>Pervasive Adenine N6-methylation of Active Genes in Fungi.</title>
        <authorList>
            <consortium name="DOE Joint Genome Institute"/>
            <person name="Mondo S.J."/>
            <person name="Dannebaum R.O."/>
            <person name="Kuo R.C."/>
            <person name="Labutti K."/>
            <person name="Haridas S."/>
            <person name="Kuo A."/>
            <person name="Salamov A."/>
            <person name="Ahrendt S.R."/>
            <person name="Lipzen A."/>
            <person name="Sullivan W."/>
            <person name="Andreopoulos W.B."/>
            <person name="Clum A."/>
            <person name="Lindquist E."/>
            <person name="Daum C."/>
            <person name="Ramamoorthy G.K."/>
            <person name="Gryganskyi A."/>
            <person name="Culley D."/>
            <person name="Magnuson J.K."/>
            <person name="James T.Y."/>
            <person name="O'Malley M.A."/>
            <person name="Stajich J.E."/>
            <person name="Spatafora J.W."/>
            <person name="Visel A."/>
            <person name="Grigoriev I.V."/>
        </authorList>
    </citation>
    <scope>NUCLEOTIDE SEQUENCE [LARGE SCALE GENOMIC DNA]</scope>
    <source>
        <strain evidence="8 9">JEL800</strain>
    </source>
</reference>
<keyword evidence="4" id="KW-0862">Zinc</keyword>
<dbReference type="Pfam" id="PF00320">
    <property type="entry name" value="GATA"/>
    <property type="match status" value="1"/>
</dbReference>
<name>A0A1Y2CFF9_9FUNG</name>
<dbReference type="GO" id="GO:0000978">
    <property type="term" value="F:RNA polymerase II cis-regulatory region sequence-specific DNA binding"/>
    <property type="evidence" value="ECO:0007669"/>
    <property type="project" value="TreeGrafter"/>
</dbReference>
<keyword evidence="5" id="KW-0539">Nucleus</keyword>
<dbReference type="PROSITE" id="PS00344">
    <property type="entry name" value="GATA_ZN_FINGER_1"/>
    <property type="match status" value="1"/>
</dbReference>
<comment type="caution">
    <text evidence="8">The sequence shown here is derived from an EMBL/GenBank/DDBJ whole genome shotgun (WGS) entry which is preliminary data.</text>
</comment>
<dbReference type="InterPro" id="IPR013088">
    <property type="entry name" value="Znf_NHR/GATA"/>
</dbReference>
<proteinExistence type="predicted"/>
<evidence type="ECO:0000313" key="8">
    <source>
        <dbReference type="EMBL" id="ORY45544.1"/>
    </source>
</evidence>
<dbReference type="STRING" id="329046.A0A1Y2CFF9"/>
<evidence type="ECO:0000256" key="1">
    <source>
        <dbReference type="ARBA" id="ARBA00004123"/>
    </source>
</evidence>
<evidence type="ECO:0000256" key="4">
    <source>
        <dbReference type="ARBA" id="ARBA00022833"/>
    </source>
</evidence>
<evidence type="ECO:0000256" key="6">
    <source>
        <dbReference type="PROSITE-ProRule" id="PRU00094"/>
    </source>
</evidence>
<dbReference type="InterPro" id="IPR039355">
    <property type="entry name" value="Transcription_factor_GATA"/>
</dbReference>
<dbReference type="PANTHER" id="PTHR10071:SF281">
    <property type="entry name" value="BOX A-BINDING FACTOR-RELATED"/>
    <property type="match status" value="1"/>
</dbReference>
<gene>
    <name evidence="8" type="ORF">BCR33DRAFT_716216</name>
</gene>
<dbReference type="AlphaFoldDB" id="A0A1Y2CFF9"/>
<dbReference type="CDD" id="cd00202">
    <property type="entry name" value="ZnF_GATA"/>
    <property type="match status" value="1"/>
</dbReference>
<dbReference type="InterPro" id="IPR000679">
    <property type="entry name" value="Znf_GATA"/>
</dbReference>
<evidence type="ECO:0000313" key="9">
    <source>
        <dbReference type="Proteomes" id="UP000193642"/>
    </source>
</evidence>